<comment type="caution">
    <text evidence="2">The sequence shown here is derived from an EMBL/GenBank/DDBJ whole genome shotgun (WGS) entry which is preliminary data.</text>
</comment>
<gene>
    <name evidence="2" type="ORF">STSP_29820</name>
</gene>
<keyword evidence="3" id="KW-1185">Reference proteome</keyword>
<feature type="transmembrane region" description="Helical" evidence="1">
    <location>
        <begin position="107"/>
        <end position="127"/>
    </location>
</feature>
<dbReference type="STRING" id="1716141.STSP_29820"/>
<feature type="transmembrane region" description="Helical" evidence="1">
    <location>
        <begin position="148"/>
        <end position="168"/>
    </location>
</feature>
<dbReference type="Proteomes" id="UP000077381">
    <property type="component" value="Unassembled WGS sequence"/>
</dbReference>
<proteinExistence type="predicted"/>
<evidence type="ECO:0000313" key="2">
    <source>
        <dbReference type="EMBL" id="OAH13628.1"/>
    </source>
</evidence>
<dbReference type="AlphaFoldDB" id="A0A177HU23"/>
<keyword evidence="1" id="KW-0472">Membrane</keyword>
<reference evidence="2 3" key="1">
    <citation type="submission" date="2015-12" db="EMBL/GenBank/DDBJ databases">
        <title>Genome sequence of Streptomyces sp. G25.</title>
        <authorList>
            <person name="Poehlein A."/>
            <person name="Roettig A."/>
            <person name="Hiessl S."/>
            <person name="Hauschild P."/>
            <person name="Schauer J."/>
            <person name="Madkour M.H."/>
            <person name="Al-Ansari A.M."/>
            <person name="Almakishah N.H."/>
            <person name="Steinbuechel A."/>
            <person name="Daniel R."/>
        </authorList>
    </citation>
    <scope>NUCLEOTIDE SEQUENCE [LARGE SCALE GENOMIC DNA]</scope>
    <source>
        <strain evidence="3">G25(2015)</strain>
    </source>
</reference>
<protein>
    <submittedName>
        <fullName evidence="2">Ribonuclease BN-like family protein</fullName>
    </submittedName>
</protein>
<sequence length="281" mass="30082">MPPGPRGRRGRLLVVRMAPEERYRAAAERLGASPAGRLWSRLNAIDFLGNSFQLAALALMCFFPFLIVVAAAAGRDAAVVAKWLGLNHDAAQAVASLFTPGKATSTLTVASTFLLVLGAMGVVGVLQSWYQRAFEVPVGGWRAVVARLYWLASLVAYAAVQAVVGRALGGAVGGPLLQTLYGLVLATLFWWWSMHVLLTGAVRWRTLFPSALATGVCWTGLGVVSAFHFSSAIVVHEEKYGPIGVVMIILSWLVAVGVVVHLGAVVGRLYVDRRSRRHHGA</sequence>
<dbReference type="PATRIC" id="fig|1716141.3.peg.3136"/>
<feature type="transmembrane region" description="Helical" evidence="1">
    <location>
        <begin position="47"/>
        <end position="73"/>
    </location>
</feature>
<feature type="transmembrane region" description="Helical" evidence="1">
    <location>
        <begin position="243"/>
        <end position="271"/>
    </location>
</feature>
<organism evidence="2 3">
    <name type="scientific">Streptomyces jeddahensis</name>
    <dbReference type="NCBI Taxonomy" id="1716141"/>
    <lineage>
        <taxon>Bacteria</taxon>
        <taxon>Bacillati</taxon>
        <taxon>Actinomycetota</taxon>
        <taxon>Actinomycetes</taxon>
        <taxon>Kitasatosporales</taxon>
        <taxon>Streptomycetaceae</taxon>
        <taxon>Streptomyces</taxon>
    </lineage>
</organism>
<accession>A0A177HU23</accession>
<keyword evidence="1" id="KW-1133">Transmembrane helix</keyword>
<evidence type="ECO:0000313" key="3">
    <source>
        <dbReference type="Proteomes" id="UP000077381"/>
    </source>
</evidence>
<name>A0A177HU23_9ACTN</name>
<dbReference type="EMBL" id="LOHS01000075">
    <property type="protein sequence ID" value="OAH13628.1"/>
    <property type="molecule type" value="Genomic_DNA"/>
</dbReference>
<dbReference type="OrthoDB" id="4140472at2"/>
<feature type="transmembrane region" description="Helical" evidence="1">
    <location>
        <begin position="210"/>
        <end position="231"/>
    </location>
</feature>
<feature type="transmembrane region" description="Helical" evidence="1">
    <location>
        <begin position="180"/>
        <end position="198"/>
    </location>
</feature>
<evidence type="ECO:0000256" key="1">
    <source>
        <dbReference type="SAM" id="Phobius"/>
    </source>
</evidence>
<keyword evidence="1" id="KW-0812">Transmembrane</keyword>